<feature type="compositionally biased region" description="Pro residues" evidence="12">
    <location>
        <begin position="22"/>
        <end position="33"/>
    </location>
</feature>
<evidence type="ECO:0000313" key="16">
    <source>
        <dbReference type="EMBL" id="NKY52442.1"/>
    </source>
</evidence>
<dbReference type="PANTHER" id="PTHR24221:SF654">
    <property type="entry name" value="ATP-BINDING CASSETTE SUB-FAMILY B MEMBER 6"/>
    <property type="match status" value="1"/>
</dbReference>
<feature type="transmembrane region" description="Helical" evidence="13">
    <location>
        <begin position="326"/>
        <end position="345"/>
    </location>
</feature>
<gene>
    <name evidence="16" type="ORF">HGA08_19735</name>
</gene>
<dbReference type="GO" id="GO:0140359">
    <property type="term" value="F:ABC-type transporter activity"/>
    <property type="evidence" value="ECO:0007669"/>
    <property type="project" value="InterPro"/>
</dbReference>
<feature type="transmembrane region" description="Helical" evidence="13">
    <location>
        <begin position="59"/>
        <end position="82"/>
    </location>
</feature>
<keyword evidence="2" id="KW-0813">Transport</keyword>
<feature type="transmembrane region" description="Helical" evidence="13">
    <location>
        <begin position="103"/>
        <end position="128"/>
    </location>
</feature>
<dbReference type="Pfam" id="PF00664">
    <property type="entry name" value="ABC_membrane"/>
    <property type="match status" value="1"/>
</dbReference>
<evidence type="ECO:0000256" key="9">
    <source>
        <dbReference type="ARBA" id="ARBA00022989"/>
    </source>
</evidence>
<dbReference type="PROSITE" id="PS00211">
    <property type="entry name" value="ABC_TRANSPORTER_1"/>
    <property type="match status" value="1"/>
</dbReference>
<comment type="similarity">
    <text evidence="11">Belongs to the ABC transporter superfamily. Siderophore-Fe(3+) uptake transporter (SIUT) (TC 3.A.1.21) family.</text>
</comment>
<dbReference type="SMART" id="SM00382">
    <property type="entry name" value="AAA"/>
    <property type="match status" value="1"/>
</dbReference>
<accession>A0A846Y385</accession>
<evidence type="ECO:0000256" key="7">
    <source>
        <dbReference type="ARBA" id="ARBA00022840"/>
    </source>
</evidence>
<keyword evidence="10 13" id="KW-0472">Membrane</keyword>
<dbReference type="PANTHER" id="PTHR24221">
    <property type="entry name" value="ATP-BINDING CASSETTE SUB-FAMILY B"/>
    <property type="match status" value="1"/>
</dbReference>
<feature type="domain" description="ABC transporter" evidence="14">
    <location>
        <begin position="388"/>
        <end position="621"/>
    </location>
</feature>
<keyword evidence="17" id="KW-1185">Reference proteome</keyword>
<feature type="compositionally biased region" description="Polar residues" evidence="12">
    <location>
        <begin position="1"/>
        <end position="11"/>
    </location>
</feature>
<evidence type="ECO:0000256" key="6">
    <source>
        <dbReference type="ARBA" id="ARBA00022741"/>
    </source>
</evidence>
<feature type="domain" description="ABC transmembrane type-1" evidence="15">
    <location>
        <begin position="62"/>
        <end position="352"/>
    </location>
</feature>
<keyword evidence="9 13" id="KW-1133">Transmembrane helix</keyword>
<dbReference type="PROSITE" id="PS50893">
    <property type="entry name" value="ABC_TRANSPORTER_2"/>
    <property type="match status" value="1"/>
</dbReference>
<dbReference type="InterPro" id="IPR017871">
    <property type="entry name" value="ABC_transporter-like_CS"/>
</dbReference>
<evidence type="ECO:0000259" key="15">
    <source>
        <dbReference type="PROSITE" id="PS50929"/>
    </source>
</evidence>
<dbReference type="InterPro" id="IPR003439">
    <property type="entry name" value="ABC_transporter-like_ATP-bd"/>
</dbReference>
<dbReference type="PROSITE" id="PS50929">
    <property type="entry name" value="ABC_TM1F"/>
    <property type="match status" value="1"/>
</dbReference>
<dbReference type="RefSeq" id="WP_067872654.1">
    <property type="nucleotide sequence ID" value="NZ_JAAXOP010000011.1"/>
</dbReference>
<protein>
    <submittedName>
        <fullName evidence="16">ABC transporter ATP-binding protein</fullName>
    </submittedName>
</protein>
<reference evidence="16 17" key="1">
    <citation type="submission" date="2020-04" db="EMBL/GenBank/DDBJ databases">
        <title>MicrobeNet Type strains.</title>
        <authorList>
            <person name="Nicholson A.C."/>
        </authorList>
    </citation>
    <scope>NUCLEOTIDE SEQUENCE [LARGE SCALE GENOMIC DNA]</scope>
    <source>
        <strain evidence="16 17">JCM 12354</strain>
    </source>
</reference>
<proteinExistence type="inferred from homology"/>
<dbReference type="EMBL" id="JAAXOP010000011">
    <property type="protein sequence ID" value="NKY52442.1"/>
    <property type="molecule type" value="Genomic_DNA"/>
</dbReference>
<comment type="caution">
    <text evidence="16">The sequence shown here is derived from an EMBL/GenBank/DDBJ whole genome shotgun (WGS) entry which is preliminary data.</text>
</comment>
<evidence type="ECO:0000256" key="3">
    <source>
        <dbReference type="ARBA" id="ARBA00022475"/>
    </source>
</evidence>
<evidence type="ECO:0000256" key="4">
    <source>
        <dbReference type="ARBA" id="ARBA00022519"/>
    </source>
</evidence>
<evidence type="ECO:0000256" key="5">
    <source>
        <dbReference type="ARBA" id="ARBA00022692"/>
    </source>
</evidence>
<organism evidence="16 17">
    <name type="scientific">Nocardia vermiculata</name>
    <dbReference type="NCBI Taxonomy" id="257274"/>
    <lineage>
        <taxon>Bacteria</taxon>
        <taxon>Bacillati</taxon>
        <taxon>Actinomycetota</taxon>
        <taxon>Actinomycetes</taxon>
        <taxon>Mycobacteriales</taxon>
        <taxon>Nocardiaceae</taxon>
        <taxon>Nocardia</taxon>
    </lineage>
</organism>
<dbReference type="InterPro" id="IPR011527">
    <property type="entry name" value="ABC1_TM_dom"/>
</dbReference>
<evidence type="ECO:0000259" key="14">
    <source>
        <dbReference type="PROSITE" id="PS50893"/>
    </source>
</evidence>
<comment type="subcellular location">
    <subcellularLocation>
        <location evidence="1">Cell inner membrane</location>
        <topology evidence="1">Multi-pass membrane protein</topology>
    </subcellularLocation>
</comment>
<dbReference type="Gene3D" id="3.40.50.300">
    <property type="entry name" value="P-loop containing nucleotide triphosphate hydrolases"/>
    <property type="match status" value="1"/>
</dbReference>
<dbReference type="GO" id="GO:0005886">
    <property type="term" value="C:plasma membrane"/>
    <property type="evidence" value="ECO:0007669"/>
    <property type="project" value="UniProtKB-SubCell"/>
</dbReference>
<dbReference type="InterPro" id="IPR027417">
    <property type="entry name" value="P-loop_NTPase"/>
</dbReference>
<evidence type="ECO:0000256" key="12">
    <source>
        <dbReference type="SAM" id="MobiDB-lite"/>
    </source>
</evidence>
<keyword evidence="3" id="KW-1003">Cell membrane</keyword>
<keyword evidence="6" id="KW-0547">Nucleotide-binding</keyword>
<evidence type="ECO:0000256" key="2">
    <source>
        <dbReference type="ARBA" id="ARBA00022448"/>
    </source>
</evidence>
<dbReference type="InterPro" id="IPR039421">
    <property type="entry name" value="Type_1_exporter"/>
</dbReference>
<dbReference type="SUPFAM" id="SSF90123">
    <property type="entry name" value="ABC transporter transmembrane region"/>
    <property type="match status" value="1"/>
</dbReference>
<dbReference type="Gene3D" id="1.20.1560.10">
    <property type="entry name" value="ABC transporter type 1, transmembrane domain"/>
    <property type="match status" value="1"/>
</dbReference>
<dbReference type="Proteomes" id="UP000565711">
    <property type="component" value="Unassembled WGS sequence"/>
</dbReference>
<evidence type="ECO:0000256" key="13">
    <source>
        <dbReference type="SAM" id="Phobius"/>
    </source>
</evidence>
<feature type="transmembrane region" description="Helical" evidence="13">
    <location>
        <begin position="297"/>
        <end position="320"/>
    </location>
</feature>
<sequence length="645" mass="68594">MTVDTAGQQPNAPAGPQVQEAPPSPEPAAPLPPDKVALKQQKRADGLAKKKVLEPVNGALTLASLVIVLASVCSVVPFVLIVEACRELLSGATGGGSIDTGKVWALVIAAVVIMVVRGLLEVVALIWAHSVDADFQLSLRQTVAAKLSRVPLGWFTERSSGEVKKFLQDDVEALHYLVAHARLEFVSAVTVQLIALIYLFTVDWRLTLILLIPLVLYTRGLAAMMGKTHTTRLMEFVGSERAIEQSIIEFVDGIQVVRAFGRARKAHSTFQRAVDKTADNLLAWKVPITKLQSASEVMLTPVLLMLVVVVAGLGFADLGWTDPVDILPFLLLGIGLGSALLGIGFGGQALREGGAAAVRLHELQQTPELETPAESQSTAPVADAGVAVRFEDVSFGYRADRTVLNGVDVELAPGTITALVGPSGSGKSTLARLLPRFYDVTAGRITLGGKDIREFSTEELYRTVGFVLQDVQMIRGTVRENIALARPDADAAAIERVARAAQIHDRILELPRGYDSEIGVDAMLSGGEAQRLSIARTLLADTPVLVLDEATAFADPESEAAVQDALAVLVAGRTVLVIAHRLHTITGVDRILVLENGAIVESGEHAALSVAGGLYQRLWEQNEASIGVLEGEPAGSGRDAEGESR</sequence>
<keyword evidence="4" id="KW-0997">Cell inner membrane</keyword>
<keyword evidence="8" id="KW-1278">Translocase</keyword>
<keyword evidence="7 16" id="KW-0067">ATP-binding</keyword>
<evidence type="ECO:0000256" key="11">
    <source>
        <dbReference type="ARBA" id="ARBA00023455"/>
    </source>
</evidence>
<dbReference type="GO" id="GO:0005524">
    <property type="term" value="F:ATP binding"/>
    <property type="evidence" value="ECO:0007669"/>
    <property type="project" value="UniProtKB-KW"/>
</dbReference>
<dbReference type="SUPFAM" id="SSF52540">
    <property type="entry name" value="P-loop containing nucleoside triphosphate hydrolases"/>
    <property type="match status" value="1"/>
</dbReference>
<dbReference type="GO" id="GO:0016887">
    <property type="term" value="F:ATP hydrolysis activity"/>
    <property type="evidence" value="ECO:0007669"/>
    <property type="project" value="InterPro"/>
</dbReference>
<feature type="region of interest" description="Disordered" evidence="12">
    <location>
        <begin position="1"/>
        <end position="35"/>
    </location>
</feature>
<name>A0A846Y385_9NOCA</name>
<evidence type="ECO:0000256" key="1">
    <source>
        <dbReference type="ARBA" id="ARBA00004429"/>
    </source>
</evidence>
<keyword evidence="5 13" id="KW-0812">Transmembrane</keyword>
<dbReference type="Pfam" id="PF00005">
    <property type="entry name" value="ABC_tran"/>
    <property type="match status" value="1"/>
</dbReference>
<evidence type="ECO:0000256" key="8">
    <source>
        <dbReference type="ARBA" id="ARBA00022967"/>
    </source>
</evidence>
<evidence type="ECO:0000313" key="17">
    <source>
        <dbReference type="Proteomes" id="UP000565711"/>
    </source>
</evidence>
<dbReference type="FunFam" id="3.40.50.300:FF:000221">
    <property type="entry name" value="Multidrug ABC transporter ATP-binding protein"/>
    <property type="match status" value="1"/>
</dbReference>
<dbReference type="InterPro" id="IPR003593">
    <property type="entry name" value="AAA+_ATPase"/>
</dbReference>
<dbReference type="AlphaFoldDB" id="A0A846Y385"/>
<dbReference type="InterPro" id="IPR036640">
    <property type="entry name" value="ABC1_TM_sf"/>
</dbReference>
<evidence type="ECO:0000256" key="10">
    <source>
        <dbReference type="ARBA" id="ARBA00023136"/>
    </source>
</evidence>